<accession>A0A857JQU9</accession>
<dbReference type="RefSeq" id="WP_160181548.1">
    <property type="nucleotide sequence ID" value="NZ_CP047656.1"/>
</dbReference>
<dbReference type="InterPro" id="IPR021732">
    <property type="entry name" value="DUF3301"/>
</dbReference>
<evidence type="ECO:0008006" key="3">
    <source>
        <dbReference type="Google" id="ProtNLM"/>
    </source>
</evidence>
<proteinExistence type="predicted"/>
<dbReference type="EMBL" id="CP047656">
    <property type="protein sequence ID" value="QHJ13461.1"/>
    <property type="molecule type" value="Genomic_DNA"/>
</dbReference>
<dbReference type="Pfam" id="PF11743">
    <property type="entry name" value="DUF3301"/>
    <property type="match status" value="1"/>
</dbReference>
<dbReference type="AlphaFoldDB" id="A0A857JQU9"/>
<evidence type="ECO:0000313" key="2">
    <source>
        <dbReference type="Proteomes" id="UP000464524"/>
    </source>
</evidence>
<sequence length="101" mass="11679">MNLFDLTLFLVILLVVLQFWRMRAITEKANQHLAQYCDQHGLQLISNARHKTRLGSYRGKLDWQSCFVFEFSGNGENSYQGTLTMAGKHILKVDTPAYRVD</sequence>
<keyword evidence="2" id="KW-1185">Reference proteome</keyword>
<reference evidence="1 2" key="1">
    <citation type="submission" date="2019-12" db="EMBL/GenBank/DDBJ databases">
        <title>Genome sequencing and assembly of endphytes of Porphyra tenera.</title>
        <authorList>
            <person name="Park J.M."/>
            <person name="Shin R."/>
            <person name="Jo S.H."/>
        </authorList>
    </citation>
    <scope>NUCLEOTIDE SEQUENCE [LARGE SCALE GENOMIC DNA]</scope>
    <source>
        <strain evidence="1 2">GPM4</strain>
    </source>
</reference>
<dbReference type="Proteomes" id="UP000464524">
    <property type="component" value="Chromosome"/>
</dbReference>
<organism evidence="1 2">
    <name type="scientific">Paraglaciecola mesophila</name>
    <dbReference type="NCBI Taxonomy" id="197222"/>
    <lineage>
        <taxon>Bacteria</taxon>
        <taxon>Pseudomonadati</taxon>
        <taxon>Pseudomonadota</taxon>
        <taxon>Gammaproteobacteria</taxon>
        <taxon>Alteromonadales</taxon>
        <taxon>Alteromonadaceae</taxon>
        <taxon>Paraglaciecola</taxon>
    </lineage>
</organism>
<gene>
    <name evidence="1" type="ORF">FX988_03722</name>
</gene>
<dbReference type="OrthoDB" id="5959530at2"/>
<protein>
    <recommendedName>
        <fullName evidence="3">DUF3301 domain-containing protein</fullName>
    </recommendedName>
</protein>
<dbReference type="KEGG" id="pmes:FX988_03722"/>
<name>A0A857JQU9_9ALTE</name>
<evidence type="ECO:0000313" key="1">
    <source>
        <dbReference type="EMBL" id="QHJ13461.1"/>
    </source>
</evidence>